<dbReference type="Proteomes" id="UP001165498">
    <property type="component" value="Unassembled WGS sequence"/>
</dbReference>
<proteinExistence type="predicted"/>
<name>A0ABT1QRL8_9GAMM</name>
<evidence type="ECO:0000313" key="2">
    <source>
        <dbReference type="Proteomes" id="UP001165498"/>
    </source>
</evidence>
<dbReference type="PANTHER" id="PTHR10443:SF12">
    <property type="entry name" value="DIPEPTIDASE"/>
    <property type="match status" value="1"/>
</dbReference>
<dbReference type="InterPro" id="IPR008257">
    <property type="entry name" value="Pept_M19"/>
</dbReference>
<keyword evidence="2" id="KW-1185">Reference proteome</keyword>
<dbReference type="SUPFAM" id="SSF51556">
    <property type="entry name" value="Metallo-dependent hydrolases"/>
    <property type="match status" value="1"/>
</dbReference>
<dbReference type="InterPro" id="IPR006311">
    <property type="entry name" value="TAT_signal"/>
</dbReference>
<dbReference type="Pfam" id="PF01244">
    <property type="entry name" value="Peptidase_M19"/>
    <property type="match status" value="1"/>
</dbReference>
<accession>A0ABT1QRL8</accession>
<dbReference type="EMBL" id="JANFQO010000007">
    <property type="protein sequence ID" value="MCQ4164920.1"/>
    <property type="molecule type" value="Genomic_DNA"/>
</dbReference>
<dbReference type="InterPro" id="IPR032466">
    <property type="entry name" value="Metal_Hydrolase"/>
</dbReference>
<dbReference type="PROSITE" id="PS51318">
    <property type="entry name" value="TAT"/>
    <property type="match status" value="1"/>
</dbReference>
<gene>
    <name evidence="1" type="ORF">NM961_09385</name>
</gene>
<evidence type="ECO:0000313" key="1">
    <source>
        <dbReference type="EMBL" id="MCQ4164920.1"/>
    </source>
</evidence>
<sequence length="398" mass="43266">MMKRRDLLIGAGLGALYAGIGNGAPAQPANPADPDRTAAGAAPDAATAETARWKRYRDIYAIDGAASFDFVYTVDDAAATAAELQVVREAGLGAVLTTVAPQGRFWLDDAAHTRAKEEIAKWDAVIARHPQHLYRVERAADLKASGRNGRTGIIYGFQGTEPLGEDLDRIAQFRQLGVRVIQLTHNRRNIVGDGCMEPGDAGISNYGHKVIERLNAEKVVVDLAHGAARTIREGLAACKAPMLISHTGCRALADLPRNVHDSELRAMAGRGGVAGIIFWPYLREDTQPLAEDVIRHIEHAVKVCGEDHVGIGTDSGVAAARRTPQFEQENREFIRNMVEDRIFAKGRPADLYTFIPDLNMPNRFEVLAARLSARGHSDARIEKILGGNFARVMGEVWG</sequence>
<dbReference type="Gene3D" id="3.20.20.140">
    <property type="entry name" value="Metal-dependent hydrolases"/>
    <property type="match status" value="1"/>
</dbReference>
<dbReference type="PANTHER" id="PTHR10443">
    <property type="entry name" value="MICROSOMAL DIPEPTIDASE"/>
    <property type="match status" value="1"/>
</dbReference>
<dbReference type="PROSITE" id="PS51365">
    <property type="entry name" value="RENAL_DIPEPTIDASE_2"/>
    <property type="match status" value="1"/>
</dbReference>
<organism evidence="1 2">
    <name type="scientific">Tahibacter harae</name>
    <dbReference type="NCBI Taxonomy" id="2963937"/>
    <lineage>
        <taxon>Bacteria</taxon>
        <taxon>Pseudomonadati</taxon>
        <taxon>Pseudomonadota</taxon>
        <taxon>Gammaproteobacteria</taxon>
        <taxon>Lysobacterales</taxon>
        <taxon>Rhodanobacteraceae</taxon>
        <taxon>Tahibacter</taxon>
    </lineage>
</organism>
<dbReference type="RefSeq" id="WP_255913937.1">
    <property type="nucleotide sequence ID" value="NZ_JANFQO010000007.1"/>
</dbReference>
<reference evidence="1" key="1">
    <citation type="submission" date="2022-07" db="EMBL/GenBank/DDBJ databases">
        <title>Tahibacter sp., a new gammaproteobacterium isolated from the silt sample collected at pig farm.</title>
        <authorList>
            <person name="Chen H."/>
        </authorList>
    </citation>
    <scope>NUCLEOTIDE SEQUENCE</scope>
    <source>
        <strain evidence="1">P2K</strain>
    </source>
</reference>
<comment type="caution">
    <text evidence="1">The sequence shown here is derived from an EMBL/GenBank/DDBJ whole genome shotgun (WGS) entry which is preliminary data.</text>
</comment>
<protein>
    <submittedName>
        <fullName evidence="1">Dipeptidase</fullName>
    </submittedName>
</protein>